<feature type="domain" description="CdaR GGDEF-like" evidence="5">
    <location>
        <begin position="291"/>
        <end position="408"/>
    </location>
</feature>
<dbReference type="SUPFAM" id="SSF46689">
    <property type="entry name" value="Homeodomain-like"/>
    <property type="match status" value="1"/>
</dbReference>
<accession>A0A4R6KEJ2</accession>
<dbReference type="InterPro" id="IPR012914">
    <property type="entry name" value="PucR_dom"/>
</dbReference>
<proteinExistence type="inferred from homology"/>
<dbReference type="Gene3D" id="1.10.10.2840">
    <property type="entry name" value="PucR C-terminal helix-turn-helix domain"/>
    <property type="match status" value="1"/>
</dbReference>
<evidence type="ECO:0000256" key="2">
    <source>
        <dbReference type="SAM" id="MobiDB-lite"/>
    </source>
</evidence>
<evidence type="ECO:0000313" key="7">
    <source>
        <dbReference type="Proteomes" id="UP000295388"/>
    </source>
</evidence>
<dbReference type="InterPro" id="IPR041522">
    <property type="entry name" value="CdaR_GGDEF"/>
</dbReference>
<dbReference type="InterPro" id="IPR051448">
    <property type="entry name" value="CdaR-like_regulators"/>
</dbReference>
<feature type="domain" description="PucR C-terminal helix-turn-helix" evidence="4">
    <location>
        <begin position="469"/>
        <end position="525"/>
    </location>
</feature>
<gene>
    <name evidence="6" type="ORF">EV643_111247</name>
</gene>
<dbReference type="InterPro" id="IPR025736">
    <property type="entry name" value="PucR_C-HTH_dom"/>
</dbReference>
<evidence type="ECO:0000259" key="5">
    <source>
        <dbReference type="Pfam" id="PF17853"/>
    </source>
</evidence>
<dbReference type="RefSeq" id="WP_133802262.1">
    <property type="nucleotide sequence ID" value="NZ_SNWQ01000011.1"/>
</dbReference>
<dbReference type="InterPro" id="IPR009057">
    <property type="entry name" value="Homeodomain-like_sf"/>
</dbReference>
<name>A0A4R6KEJ2_9ACTN</name>
<comment type="similarity">
    <text evidence="1">Belongs to the CdaR family.</text>
</comment>
<dbReference type="OrthoDB" id="2973014at2"/>
<evidence type="ECO:0000313" key="6">
    <source>
        <dbReference type="EMBL" id="TDO46394.1"/>
    </source>
</evidence>
<dbReference type="PANTHER" id="PTHR33744">
    <property type="entry name" value="CARBOHYDRATE DIACID REGULATOR"/>
    <property type="match status" value="1"/>
</dbReference>
<protein>
    <submittedName>
        <fullName evidence="6">Purine catabolism regulator</fullName>
    </submittedName>
</protein>
<dbReference type="Pfam" id="PF17853">
    <property type="entry name" value="GGDEF_2"/>
    <property type="match status" value="1"/>
</dbReference>
<feature type="domain" description="Purine catabolism PurC-like" evidence="3">
    <location>
        <begin position="16"/>
        <end position="136"/>
    </location>
</feature>
<dbReference type="EMBL" id="SNWQ01000011">
    <property type="protein sequence ID" value="TDO46394.1"/>
    <property type="molecule type" value="Genomic_DNA"/>
</dbReference>
<evidence type="ECO:0000256" key="1">
    <source>
        <dbReference type="ARBA" id="ARBA00006754"/>
    </source>
</evidence>
<dbReference type="Pfam" id="PF07905">
    <property type="entry name" value="PucR"/>
    <property type="match status" value="1"/>
</dbReference>
<dbReference type="Pfam" id="PF13556">
    <property type="entry name" value="HTH_30"/>
    <property type="match status" value="1"/>
</dbReference>
<evidence type="ECO:0000259" key="3">
    <source>
        <dbReference type="Pfam" id="PF07905"/>
    </source>
</evidence>
<evidence type="ECO:0000259" key="4">
    <source>
        <dbReference type="Pfam" id="PF13556"/>
    </source>
</evidence>
<organism evidence="6 7">
    <name type="scientific">Kribbella caucasensis</name>
    <dbReference type="NCBI Taxonomy" id="2512215"/>
    <lineage>
        <taxon>Bacteria</taxon>
        <taxon>Bacillati</taxon>
        <taxon>Actinomycetota</taxon>
        <taxon>Actinomycetes</taxon>
        <taxon>Propionibacteriales</taxon>
        <taxon>Kribbellaceae</taxon>
        <taxon>Kribbella</taxon>
    </lineage>
</organism>
<dbReference type="PANTHER" id="PTHR33744:SF1">
    <property type="entry name" value="DNA-BINDING TRANSCRIPTIONAL ACTIVATOR ADER"/>
    <property type="match status" value="1"/>
</dbReference>
<sequence length="563" mass="61539">MGHGIGTLSTLTIADFLRMPATVQGVPEVVTGEWELGRRIRWLHVTELADTQGLLQGGELILTTGIALPQSQTELARYIDALADQGVVGLVLELGRRFAAPPPAMVRACERRDLPLVVLRREVQFVMMTEAAHSAIIGGQRQLLQVTAAAHERFTELSLADASVDELIAATGDLADGQIIFSNLLHQVIALDARDAPAEQLLGRWRRMAFSMSPGFGTVLDETEGSVTTPVEVHGQQRGRLTLFAATAPTAAQVMVVERAAAALTIRLLLETDDVLVANARRTVLSDIISGRYSSADAMHARTLALGHPTRNRRLVPMVVISDRPDLAEIVRNALVHTNLDAISARLDDDRFGVLLLRANQLERHVEPFAARVHELCQRTPGRRPTLAMGGEVTDIAEVRRSFAEAIEVGQAARAGERLTRPRTCYSIHDIQLRGLLYTMRNDPRLQAFVGRTLGPLLVRDTRDGGDWVRTVAVYFKFRGNKSLAAQELGISRPTLYERLARIQRLLQVDLDDPESSTSLYAAIMVVEALPRADRTGDPGGLGADRATPSPPVDSLSARRRTA</sequence>
<dbReference type="AlphaFoldDB" id="A0A4R6KEJ2"/>
<keyword evidence="7" id="KW-1185">Reference proteome</keyword>
<feature type="region of interest" description="Disordered" evidence="2">
    <location>
        <begin position="533"/>
        <end position="563"/>
    </location>
</feature>
<comment type="caution">
    <text evidence="6">The sequence shown here is derived from an EMBL/GenBank/DDBJ whole genome shotgun (WGS) entry which is preliminary data.</text>
</comment>
<dbReference type="Proteomes" id="UP000295388">
    <property type="component" value="Unassembled WGS sequence"/>
</dbReference>
<reference evidence="6 7" key="1">
    <citation type="submission" date="2019-03" db="EMBL/GenBank/DDBJ databases">
        <title>Genomic Encyclopedia of Type Strains, Phase III (KMG-III): the genomes of soil and plant-associated and newly described type strains.</title>
        <authorList>
            <person name="Whitman W."/>
        </authorList>
    </citation>
    <scope>NUCLEOTIDE SEQUENCE [LARGE SCALE GENOMIC DNA]</scope>
    <source>
        <strain evidence="6 7">VKM Ac-2527</strain>
    </source>
</reference>
<dbReference type="InterPro" id="IPR042070">
    <property type="entry name" value="PucR_C-HTH_sf"/>
</dbReference>